<protein>
    <submittedName>
        <fullName evidence="1">Uncharacterized protein</fullName>
    </submittedName>
</protein>
<dbReference type="EMBL" id="JARQGV010000004">
    <property type="protein sequence ID" value="MDT2249922.1"/>
    <property type="molecule type" value="Genomic_DNA"/>
</dbReference>
<accession>A0AAP5JQ15</accession>
<sequence length="82" mass="9491">MDRKHGEEILTKMWELMEQVIRECAGENLENLDSVVHLALKQATAENVPEKVSIMLSEKTLEAYKKLKEERRLKKASPTKPQ</sequence>
<reference evidence="1" key="1">
    <citation type="journal article" date="2023" name="J. Vet. Diagn. Invest.">
        <title>Oxytetracycline-resistant Paenibacillus larvae identified in commercial beekeeping operations in Saskatchewan using pooled honey sampling.</title>
        <authorList>
            <person name="Obshta O."/>
            <person name="Zabrodski M.W."/>
            <person name="Soomro T."/>
            <person name="Wilson G."/>
            <person name="Masood F."/>
            <person name="Thebeau J."/>
            <person name="Silva M.C.B."/>
            <person name="Biganski S."/>
            <person name="Kozii I.V."/>
            <person name="Koziy R.V."/>
            <person name="Raza M.F."/>
            <person name="Jose M.S."/>
            <person name="Simko E."/>
            <person name="Wood S.C."/>
        </authorList>
    </citation>
    <scope>NUCLEOTIDE SEQUENCE</scope>
    <source>
        <strain evidence="1">PL001</strain>
    </source>
</reference>
<comment type="caution">
    <text evidence="1">The sequence shown here is derived from an EMBL/GenBank/DDBJ whole genome shotgun (WGS) entry which is preliminary data.</text>
</comment>
<dbReference type="AlphaFoldDB" id="A0AAP5JQ15"/>
<dbReference type="Proteomes" id="UP001259239">
    <property type="component" value="Unassembled WGS sequence"/>
</dbReference>
<dbReference type="RefSeq" id="WP_046655182.1">
    <property type="nucleotide sequence ID" value="NZ_CBCRXL010000102.1"/>
</dbReference>
<reference evidence="1" key="2">
    <citation type="submission" date="2023-03" db="EMBL/GenBank/DDBJ databases">
        <authorList>
            <person name="Obshta O."/>
            <person name="Zabrodski M.W."/>
            <person name="Soomro T."/>
            <person name="Wilson G."/>
            <person name="Masood F."/>
            <person name="Thebeau J."/>
            <person name="Bezerra Da Silva M.C."/>
            <person name="Raza F."/>
            <person name="Biganski S."/>
            <person name="Jose M."/>
            <person name="Camilli M."/>
            <person name="Kozii I.V."/>
            <person name="Kozii R.V."/>
            <person name="Simko E."/>
            <person name="Wood S.C."/>
        </authorList>
    </citation>
    <scope>NUCLEOTIDE SEQUENCE</scope>
    <source>
        <strain evidence="1">PL001</strain>
    </source>
</reference>
<organism evidence="1 2">
    <name type="scientific">Paenibacillus larvae</name>
    <dbReference type="NCBI Taxonomy" id="1464"/>
    <lineage>
        <taxon>Bacteria</taxon>
        <taxon>Bacillati</taxon>
        <taxon>Bacillota</taxon>
        <taxon>Bacilli</taxon>
        <taxon>Bacillales</taxon>
        <taxon>Paenibacillaceae</taxon>
        <taxon>Paenibacillus</taxon>
    </lineage>
</organism>
<name>A0AAP5JQ15_9BACL</name>
<proteinExistence type="predicted"/>
<evidence type="ECO:0000313" key="1">
    <source>
        <dbReference type="EMBL" id="MDT2249922.1"/>
    </source>
</evidence>
<gene>
    <name evidence="1" type="ORF">P7H09_00525</name>
</gene>
<evidence type="ECO:0000313" key="2">
    <source>
        <dbReference type="Proteomes" id="UP001259239"/>
    </source>
</evidence>